<keyword evidence="1" id="KW-1133">Transmembrane helix</keyword>
<feature type="transmembrane region" description="Helical" evidence="1">
    <location>
        <begin position="138"/>
        <end position="156"/>
    </location>
</feature>
<reference evidence="2" key="1">
    <citation type="journal article" date="2014" name="Int. J. Syst. Evol. Microbiol.">
        <title>Complete genome sequence of Corynebacterium casei LMG S-19264T (=DSM 44701T), isolated from a smear-ripened cheese.</title>
        <authorList>
            <consortium name="US DOE Joint Genome Institute (JGI-PGF)"/>
            <person name="Walter F."/>
            <person name="Albersmeier A."/>
            <person name="Kalinowski J."/>
            <person name="Ruckert C."/>
        </authorList>
    </citation>
    <scope>NUCLEOTIDE SEQUENCE</scope>
    <source>
        <strain evidence="2">CCM 7905</strain>
    </source>
</reference>
<evidence type="ECO:0000313" key="2">
    <source>
        <dbReference type="EMBL" id="GGG12426.1"/>
    </source>
</evidence>
<evidence type="ECO:0000313" key="3">
    <source>
        <dbReference type="Proteomes" id="UP000654257"/>
    </source>
</evidence>
<organism evidence="2 3">
    <name type="scientific">Rhodococcoides trifolii</name>
    <dbReference type="NCBI Taxonomy" id="908250"/>
    <lineage>
        <taxon>Bacteria</taxon>
        <taxon>Bacillati</taxon>
        <taxon>Actinomycetota</taxon>
        <taxon>Actinomycetes</taxon>
        <taxon>Mycobacteriales</taxon>
        <taxon>Nocardiaceae</taxon>
        <taxon>Rhodococcoides</taxon>
    </lineage>
</organism>
<feature type="transmembrane region" description="Helical" evidence="1">
    <location>
        <begin position="115"/>
        <end position="132"/>
    </location>
</feature>
<comment type="caution">
    <text evidence="2">The sequence shown here is derived from an EMBL/GenBank/DDBJ whole genome shotgun (WGS) entry which is preliminary data.</text>
</comment>
<name>A0A917D693_9NOCA</name>
<sequence length="178" mass="18481">MALGFTISKARTDHHPSARGALLYPGPVPITLPEGMPTGLPGGDVPAPIRWAGLLVALEGSAAVGVAVVLLVRSLLGHEQGAANGYGTALWFLVLGGAVVTGGVALALGRRWARAIAVVAQLLLLPVVWSLLTDSQQPLWGSLLGVVVVAILVLLFSPPASQWLARDYIATDDEDQQD</sequence>
<evidence type="ECO:0008006" key="4">
    <source>
        <dbReference type="Google" id="ProtNLM"/>
    </source>
</evidence>
<keyword evidence="3" id="KW-1185">Reference proteome</keyword>
<feature type="transmembrane region" description="Helical" evidence="1">
    <location>
        <begin position="51"/>
        <end position="76"/>
    </location>
</feature>
<accession>A0A917D693</accession>
<gene>
    <name evidence="2" type="ORF">GCM10007304_28020</name>
</gene>
<proteinExistence type="predicted"/>
<keyword evidence="1" id="KW-0472">Membrane</keyword>
<evidence type="ECO:0000256" key="1">
    <source>
        <dbReference type="SAM" id="Phobius"/>
    </source>
</evidence>
<reference evidence="2" key="2">
    <citation type="submission" date="2020-09" db="EMBL/GenBank/DDBJ databases">
        <authorList>
            <person name="Sun Q."/>
            <person name="Sedlacek I."/>
        </authorList>
    </citation>
    <scope>NUCLEOTIDE SEQUENCE</scope>
    <source>
        <strain evidence="2">CCM 7905</strain>
    </source>
</reference>
<dbReference type="EMBL" id="BMCU01000003">
    <property type="protein sequence ID" value="GGG12426.1"/>
    <property type="molecule type" value="Genomic_DNA"/>
</dbReference>
<dbReference type="Proteomes" id="UP000654257">
    <property type="component" value="Unassembled WGS sequence"/>
</dbReference>
<dbReference type="AlphaFoldDB" id="A0A917D693"/>
<feature type="transmembrane region" description="Helical" evidence="1">
    <location>
        <begin position="88"/>
        <end position="108"/>
    </location>
</feature>
<protein>
    <recommendedName>
        <fullName evidence="4">Integral membrane protein</fullName>
    </recommendedName>
</protein>
<keyword evidence="1" id="KW-0812">Transmembrane</keyword>